<dbReference type="Proteomes" id="UP000032352">
    <property type="component" value="Chromosome"/>
</dbReference>
<gene>
    <name evidence="1" type="ORF">SG34_003045</name>
</gene>
<dbReference type="EMBL" id="CP059733">
    <property type="protein sequence ID" value="WDE05922.1"/>
    <property type="molecule type" value="Genomic_DNA"/>
</dbReference>
<dbReference type="KEGG" id="tvd:SG34_003045"/>
<dbReference type="Gene3D" id="3.40.190.10">
    <property type="entry name" value="Periplasmic binding protein-like II"/>
    <property type="match status" value="2"/>
</dbReference>
<evidence type="ECO:0000313" key="2">
    <source>
        <dbReference type="Proteomes" id="UP000032352"/>
    </source>
</evidence>
<dbReference type="RefSeq" id="WP_084723860.1">
    <property type="nucleotide sequence ID" value="NZ_CP059733.1"/>
</dbReference>
<keyword evidence="2" id="KW-1185">Reference proteome</keyword>
<sequence length="250" mass="28603">MFHILLPLLLLLFLPDVGAQQQIRLAYSDTESYPYQLGNGAEVASPPGIAIDIINTAAENIGIRVIFERYPNSLILNHLHHGVIDGIFIFSYLKEREIFGVYPMKAGLPDVSKRIAQISYFLYRSKGGKADWDGERFTPEGTAVATQPAFSIIAMLRAHRLAVAEVKEVDQLYRLLKSGRVDAVATQDIILDPYIKTHQITDIERDWPPLETRDYYLMLSHQFYNKYPQLAENLWQEIANVRKKMFPDIH</sequence>
<organism evidence="1 2">
    <name type="scientific">Thalassomonas viridans</name>
    <dbReference type="NCBI Taxonomy" id="137584"/>
    <lineage>
        <taxon>Bacteria</taxon>
        <taxon>Pseudomonadati</taxon>
        <taxon>Pseudomonadota</taxon>
        <taxon>Gammaproteobacteria</taxon>
        <taxon>Alteromonadales</taxon>
        <taxon>Colwelliaceae</taxon>
        <taxon>Thalassomonas</taxon>
    </lineage>
</organism>
<reference evidence="1 2" key="2">
    <citation type="journal article" date="2022" name="Mar. Drugs">
        <title>Bioassay-Guided Fractionation Leads to the Detection of Cholic Acid Generated by the Rare Thalassomonas sp.</title>
        <authorList>
            <person name="Pheiffer F."/>
            <person name="Schneider Y.K."/>
            <person name="Hansen E.H."/>
            <person name="Andersen J.H."/>
            <person name="Isaksson J."/>
            <person name="Busche T."/>
            <person name="R C."/>
            <person name="Kalinowski J."/>
            <person name="Zyl L.V."/>
            <person name="Trindade M."/>
        </authorList>
    </citation>
    <scope>NUCLEOTIDE SEQUENCE [LARGE SCALE GENOMIC DNA]</scope>
    <source>
        <strain evidence="1 2">XOM25</strain>
    </source>
</reference>
<protein>
    <submittedName>
        <fullName evidence="1">Transporter substrate-binding domain-containing protein</fullName>
    </submittedName>
</protein>
<dbReference type="AlphaFoldDB" id="A0AAF0C816"/>
<dbReference type="SUPFAM" id="SSF53850">
    <property type="entry name" value="Periplasmic binding protein-like II"/>
    <property type="match status" value="1"/>
</dbReference>
<accession>A0AAF0C816</accession>
<evidence type="ECO:0000313" key="1">
    <source>
        <dbReference type="EMBL" id="WDE05922.1"/>
    </source>
</evidence>
<name>A0AAF0C816_9GAMM</name>
<reference evidence="1 2" key="1">
    <citation type="journal article" date="2015" name="Genome Announc.">
        <title>Draft Genome Sequences of Marine Isolates of Thalassomonas viridans and Thalassomonas actiniarum.</title>
        <authorList>
            <person name="Olonade I."/>
            <person name="van Zyl L.J."/>
            <person name="Trindade M."/>
        </authorList>
    </citation>
    <scope>NUCLEOTIDE SEQUENCE [LARGE SCALE GENOMIC DNA]</scope>
    <source>
        <strain evidence="1 2">XOM25</strain>
    </source>
</reference>
<proteinExistence type="predicted"/>